<organism evidence="6 7">
    <name type="scientific">Parafrankia irregularis</name>
    <dbReference type="NCBI Taxonomy" id="795642"/>
    <lineage>
        <taxon>Bacteria</taxon>
        <taxon>Bacillati</taxon>
        <taxon>Actinomycetota</taxon>
        <taxon>Actinomycetes</taxon>
        <taxon>Frankiales</taxon>
        <taxon>Frankiaceae</taxon>
        <taxon>Parafrankia</taxon>
    </lineage>
</organism>
<keyword evidence="3" id="KW-0813">Transport</keyword>
<evidence type="ECO:0000256" key="1">
    <source>
        <dbReference type="ARBA" id="ARBA00004196"/>
    </source>
</evidence>
<dbReference type="Proteomes" id="UP000198802">
    <property type="component" value="Unassembled WGS sequence"/>
</dbReference>
<dbReference type="Gene3D" id="3.40.50.1980">
    <property type="entry name" value="Nitrogenase molybdenum iron protein domain"/>
    <property type="match status" value="2"/>
</dbReference>
<keyword evidence="7" id="KW-1185">Reference proteome</keyword>
<feature type="domain" description="Fe/B12 periplasmic-binding" evidence="5">
    <location>
        <begin position="72"/>
        <end position="344"/>
    </location>
</feature>
<comment type="subcellular location">
    <subcellularLocation>
        <location evidence="1">Cell envelope</location>
    </subcellularLocation>
</comment>
<dbReference type="PROSITE" id="PS51257">
    <property type="entry name" value="PROKAR_LIPOPROTEIN"/>
    <property type="match status" value="1"/>
</dbReference>
<evidence type="ECO:0000256" key="4">
    <source>
        <dbReference type="ARBA" id="ARBA00022729"/>
    </source>
</evidence>
<dbReference type="InterPro" id="IPR002491">
    <property type="entry name" value="ABC_transptr_periplasmic_BD"/>
</dbReference>
<reference evidence="7" key="1">
    <citation type="submission" date="2015-11" db="EMBL/GenBank/DDBJ databases">
        <authorList>
            <person name="Varghese N."/>
        </authorList>
    </citation>
    <scope>NUCLEOTIDE SEQUENCE [LARGE SCALE GENOMIC DNA]</scope>
    <source>
        <strain evidence="7">DSM 45899</strain>
    </source>
</reference>
<dbReference type="InterPro" id="IPR051313">
    <property type="entry name" value="Bact_iron-sidero_bind"/>
</dbReference>
<evidence type="ECO:0000256" key="3">
    <source>
        <dbReference type="ARBA" id="ARBA00022448"/>
    </source>
</evidence>
<dbReference type="PROSITE" id="PS50983">
    <property type="entry name" value="FE_B12_PBP"/>
    <property type="match status" value="1"/>
</dbReference>
<gene>
    <name evidence="6" type="ORF">Ga0074812_103112</name>
</gene>
<evidence type="ECO:0000259" key="5">
    <source>
        <dbReference type="PROSITE" id="PS50983"/>
    </source>
</evidence>
<dbReference type="PANTHER" id="PTHR30532">
    <property type="entry name" value="IRON III DICITRATE-BINDING PERIPLASMIC PROTEIN"/>
    <property type="match status" value="1"/>
</dbReference>
<dbReference type="EMBL" id="FAOZ01000003">
    <property type="protein sequence ID" value="CUU54622.1"/>
    <property type="molecule type" value="Genomic_DNA"/>
</dbReference>
<protein>
    <submittedName>
        <fullName evidence="6">Iron complex transport system substrate-binding protein</fullName>
    </submittedName>
</protein>
<dbReference type="Pfam" id="PF01497">
    <property type="entry name" value="Peripla_BP_2"/>
    <property type="match status" value="1"/>
</dbReference>
<sequence>MKNSIDRLPGGPLSRRSFLLSLSAGAVAVGLAGCGDDGDPVTGGSAGADAGFPLTIKGAEGDTVLPARPERIVTVGFMRDIDEAVSLGVVPVAVTPATNFDSGLPPWVEAKLGSAKAPEQLSYEDNLPFERIAALTPDLILATDSYSLADDFANLAAIAPTLSYETDVAEDTWQTRVTRIGRALGKTDVASRLVTEVEAGIATAKEKNSAALAGKTFSFSLLNGEGQLATIILPTDASAQFLSSLGLTLSSKVKDLEQAGPAGRAVVSQERTDLLDADIVLFSFRDSDERTQVESDRLFQALPAVKRGAYVPLEVETALSMAFPSTLSIPYALEQIVPKLVAAAGKA</sequence>
<dbReference type="AlphaFoldDB" id="A0A0S4QHB2"/>
<accession>A0A0S4QHB2</accession>
<dbReference type="PROSITE" id="PS51318">
    <property type="entry name" value="TAT"/>
    <property type="match status" value="1"/>
</dbReference>
<proteinExistence type="inferred from homology"/>
<dbReference type="GO" id="GO:0030288">
    <property type="term" value="C:outer membrane-bounded periplasmic space"/>
    <property type="evidence" value="ECO:0007669"/>
    <property type="project" value="TreeGrafter"/>
</dbReference>
<dbReference type="RefSeq" id="WP_165615473.1">
    <property type="nucleotide sequence ID" value="NZ_FAOZ01000003.1"/>
</dbReference>
<dbReference type="SUPFAM" id="SSF53807">
    <property type="entry name" value="Helical backbone' metal receptor"/>
    <property type="match status" value="1"/>
</dbReference>
<dbReference type="GO" id="GO:1901678">
    <property type="term" value="P:iron coordination entity transport"/>
    <property type="evidence" value="ECO:0007669"/>
    <property type="project" value="UniProtKB-ARBA"/>
</dbReference>
<keyword evidence="4" id="KW-0732">Signal</keyword>
<evidence type="ECO:0000313" key="7">
    <source>
        <dbReference type="Proteomes" id="UP000198802"/>
    </source>
</evidence>
<name>A0A0S4QHB2_9ACTN</name>
<comment type="similarity">
    <text evidence="2">Belongs to the bacterial solute-binding protein 8 family.</text>
</comment>
<evidence type="ECO:0000256" key="2">
    <source>
        <dbReference type="ARBA" id="ARBA00008814"/>
    </source>
</evidence>
<dbReference type="InterPro" id="IPR006311">
    <property type="entry name" value="TAT_signal"/>
</dbReference>
<evidence type="ECO:0000313" key="6">
    <source>
        <dbReference type="EMBL" id="CUU54622.1"/>
    </source>
</evidence>
<dbReference type="PANTHER" id="PTHR30532:SF24">
    <property type="entry name" value="FERRIC ENTEROBACTIN-BINDING PERIPLASMIC PROTEIN FEPB"/>
    <property type="match status" value="1"/>
</dbReference>